<dbReference type="Pfam" id="PF21715">
    <property type="entry name" value="CggR_N"/>
    <property type="match status" value="1"/>
</dbReference>
<keyword evidence="4" id="KW-0804">Transcription</keyword>
<dbReference type="RefSeq" id="WP_142535224.1">
    <property type="nucleotide sequence ID" value="NZ_SGJB01000002.1"/>
</dbReference>
<protein>
    <submittedName>
        <fullName evidence="7">Transcriptional regulator</fullName>
    </submittedName>
</protein>
<dbReference type="InterPro" id="IPR051054">
    <property type="entry name" value="SorC_transcr_regulators"/>
</dbReference>
<dbReference type="InterPro" id="IPR036390">
    <property type="entry name" value="WH_DNA-bd_sf"/>
</dbReference>
<dbReference type="InterPro" id="IPR036388">
    <property type="entry name" value="WH-like_DNA-bd_sf"/>
</dbReference>
<feature type="domain" description="CggR N-terminal DNA binding" evidence="6">
    <location>
        <begin position="19"/>
        <end position="88"/>
    </location>
</feature>
<name>A0A544QXY2_9FIRM</name>
<keyword evidence="2" id="KW-0805">Transcription regulation</keyword>
<evidence type="ECO:0000256" key="1">
    <source>
        <dbReference type="ARBA" id="ARBA00010466"/>
    </source>
</evidence>
<dbReference type="SUPFAM" id="SSF100950">
    <property type="entry name" value="NagB/RpiA/CoA transferase-like"/>
    <property type="match status" value="1"/>
</dbReference>
<feature type="domain" description="Sugar-binding" evidence="5">
    <location>
        <begin position="92"/>
        <end position="337"/>
    </location>
</feature>
<evidence type="ECO:0000256" key="2">
    <source>
        <dbReference type="ARBA" id="ARBA00023015"/>
    </source>
</evidence>
<reference evidence="7 8" key="1">
    <citation type="submission" date="2019-02" db="EMBL/GenBank/DDBJ databases">
        <title>Peptostreptococcaceae bacterium ZHW00191 nov., a new bacterium isolated from the human gut.</title>
        <authorList>
            <person name="Zhou H.-W."/>
            <person name="Chen X.-J."/>
        </authorList>
    </citation>
    <scope>NUCLEOTIDE SEQUENCE [LARGE SCALE GENOMIC DNA]</scope>
    <source>
        <strain evidence="7 8">ZHW00191</strain>
    </source>
</reference>
<dbReference type="InterPro" id="IPR007324">
    <property type="entry name" value="Sugar-bd_dom_put"/>
</dbReference>
<dbReference type="Pfam" id="PF04198">
    <property type="entry name" value="Sugar-bind"/>
    <property type="match status" value="1"/>
</dbReference>
<dbReference type="SUPFAM" id="SSF46785">
    <property type="entry name" value="Winged helix' DNA-binding domain"/>
    <property type="match status" value="1"/>
</dbReference>
<evidence type="ECO:0000259" key="5">
    <source>
        <dbReference type="Pfam" id="PF04198"/>
    </source>
</evidence>
<dbReference type="OrthoDB" id="9793820at2"/>
<sequence>MRDLIELQKKLIPQAIELMERRYSVLRQISLSQPIGRRSLSNQLGISERVARTETEFLKEQGLIDVAVSGMTVTEEGEELLEKLKDVMADIMGISNLRDRVKEKLGIKKVILVPGSCEENETLLRDVARDGAEYFLSILKDGNTVAITGGTTMLEFANAVKTDKKYENTLVIPARGSMGTEVETQSNSIVAKLGRRIHSDFELLHIPDELDKSAMKTLTRVPEIKNTLDHISETDILVFSIGRADVMLERRNLSEEQKEEILKNHAVGEAFGHYFDKEGNVVYKINTVGIDFDTFRKIKESILIFAGDEKVEAFMAVAETNKNLVLVTDEQSAHHILGQ</sequence>
<dbReference type="EMBL" id="SGJB01000002">
    <property type="protein sequence ID" value="TQQ85520.1"/>
    <property type="molecule type" value="Genomic_DNA"/>
</dbReference>
<proteinExistence type="inferred from homology"/>
<dbReference type="GO" id="GO:0030246">
    <property type="term" value="F:carbohydrate binding"/>
    <property type="evidence" value="ECO:0007669"/>
    <property type="project" value="InterPro"/>
</dbReference>
<accession>A0A544QXY2</accession>
<dbReference type="InterPro" id="IPR048715">
    <property type="entry name" value="CggR_N"/>
</dbReference>
<evidence type="ECO:0000256" key="4">
    <source>
        <dbReference type="ARBA" id="ARBA00023163"/>
    </source>
</evidence>
<evidence type="ECO:0000256" key="3">
    <source>
        <dbReference type="ARBA" id="ARBA00023125"/>
    </source>
</evidence>
<dbReference type="Gene3D" id="3.40.50.1360">
    <property type="match status" value="1"/>
</dbReference>
<gene>
    <name evidence="7" type="ORF">EXD82_01870</name>
</gene>
<dbReference type="InterPro" id="IPR037171">
    <property type="entry name" value="NagB/RpiA_transferase-like"/>
</dbReference>
<dbReference type="AlphaFoldDB" id="A0A544QXY2"/>
<keyword evidence="8" id="KW-1185">Reference proteome</keyword>
<keyword evidence="3" id="KW-0238">DNA-binding</keyword>
<dbReference type="PANTHER" id="PTHR34294:SF5">
    <property type="entry name" value="CENTRAL GLYCOLYTIC GENES REGULATOR"/>
    <property type="match status" value="1"/>
</dbReference>
<dbReference type="Proteomes" id="UP000317863">
    <property type="component" value="Unassembled WGS sequence"/>
</dbReference>
<evidence type="ECO:0000259" key="6">
    <source>
        <dbReference type="Pfam" id="PF21715"/>
    </source>
</evidence>
<dbReference type="Gene3D" id="1.10.10.10">
    <property type="entry name" value="Winged helix-like DNA-binding domain superfamily/Winged helix DNA-binding domain"/>
    <property type="match status" value="1"/>
</dbReference>
<evidence type="ECO:0000313" key="7">
    <source>
        <dbReference type="EMBL" id="TQQ85520.1"/>
    </source>
</evidence>
<comment type="caution">
    <text evidence="7">The sequence shown here is derived from an EMBL/GenBank/DDBJ whole genome shotgun (WGS) entry which is preliminary data.</text>
</comment>
<evidence type="ECO:0000313" key="8">
    <source>
        <dbReference type="Proteomes" id="UP000317863"/>
    </source>
</evidence>
<comment type="similarity">
    <text evidence="1">Belongs to the SorC transcriptional regulatory family.</text>
</comment>
<dbReference type="GO" id="GO:0003677">
    <property type="term" value="F:DNA binding"/>
    <property type="evidence" value="ECO:0007669"/>
    <property type="project" value="UniProtKB-KW"/>
</dbReference>
<dbReference type="PANTHER" id="PTHR34294">
    <property type="entry name" value="TRANSCRIPTIONAL REGULATOR-RELATED"/>
    <property type="match status" value="1"/>
</dbReference>
<organism evidence="7 8">
    <name type="scientific">Peptacetobacter hominis</name>
    <dbReference type="NCBI Taxonomy" id="2743610"/>
    <lineage>
        <taxon>Bacteria</taxon>
        <taxon>Bacillati</taxon>
        <taxon>Bacillota</taxon>
        <taxon>Clostridia</taxon>
        <taxon>Peptostreptococcales</taxon>
        <taxon>Peptostreptococcaceae</taxon>
        <taxon>Peptacetobacter</taxon>
    </lineage>
</organism>